<evidence type="ECO:0000256" key="7">
    <source>
        <dbReference type="ARBA" id="ARBA00023157"/>
    </source>
</evidence>
<dbReference type="PANTHER" id="PTHR47767:SF1">
    <property type="entry name" value="ADHESION G PROTEIN-COUPLED RECEPTOR G7"/>
    <property type="match status" value="1"/>
</dbReference>
<dbReference type="PANTHER" id="PTHR47767">
    <property type="entry name" value="ADHESION G PROTEIN-COUPLED RECEPTOR G7"/>
    <property type="match status" value="1"/>
</dbReference>
<dbReference type="EMBL" id="CAXITT010000091">
    <property type="protein sequence ID" value="CAL1531495.1"/>
    <property type="molecule type" value="Genomic_DNA"/>
</dbReference>
<dbReference type="InterPro" id="IPR017981">
    <property type="entry name" value="GPCR_2-like_7TM"/>
</dbReference>
<dbReference type="Gene3D" id="2.60.220.50">
    <property type="match status" value="1"/>
</dbReference>
<evidence type="ECO:0000259" key="12">
    <source>
        <dbReference type="PROSITE" id="PS50221"/>
    </source>
</evidence>
<dbReference type="Gene3D" id="1.20.1070.10">
    <property type="entry name" value="Rhodopsin 7-helix transmembrane proteins"/>
    <property type="match status" value="1"/>
</dbReference>
<proteinExistence type="inferred from homology"/>
<sequence>MHNLSITLPWLVVGDSNTSTNNTRLQFIGYKRSQLFVPAEGFGQYGALASLILNRQRVVSATVRGRQLTNLSEPVVIRLPKIQEGVNHTCVFWDTNASNWSTEGVIQFEDEFGYVTCHSDHLTSFAVLMDASPGQRLSKEHEDALTYITYIGCGISLACLVITVLTYGLFKCLSNDKSGKILIQLGTSLIFLNIIFLVGSVDVSQYSNVGCVIVALLLHYFILAAFMWMLVEAIEMYQALVTVFSKYERFYLIKRCLVAWGVPVLIVGITAAIDIDSYHNDTDPREICFLTSRNAAAYYSSLIAPCCLIIIINTVVFIMVARVILKPKFQQQLNNDTVTITPAQIRGAFTVMFLLGITWVFGPLAINEAKLVFSYIFCICNSLQGFLIFVFRCLLNPEAKLAWVQLFQTGTLKRRRGPIKSVYTDSSSKAEGNQRRMSNSNGSGFLSTGSTKVNLTKSGNGFHPHPHQLHTTNGWHPNLNGTKSDKFQTSTQGLNYKLSPKLERRHSREYSITTKRESLPNDSMSEFQDELTHF</sequence>
<keyword evidence="9" id="KW-0325">Glycoprotein</keyword>
<keyword evidence="6 11" id="KW-0472">Membrane</keyword>
<feature type="domain" description="GAIN-B" evidence="12">
    <location>
        <begin position="1"/>
        <end position="135"/>
    </location>
</feature>
<keyword evidence="5 11" id="KW-1133">Transmembrane helix</keyword>
<dbReference type="SUPFAM" id="SSF81321">
    <property type="entry name" value="Family A G protein-coupled receptor-like"/>
    <property type="match status" value="1"/>
</dbReference>
<evidence type="ECO:0000259" key="13">
    <source>
        <dbReference type="PROSITE" id="PS50261"/>
    </source>
</evidence>
<feature type="transmembrane region" description="Helical" evidence="11">
    <location>
        <begin position="182"/>
        <end position="201"/>
    </location>
</feature>
<feature type="compositionally biased region" description="Polar residues" evidence="10">
    <location>
        <begin position="469"/>
        <end position="494"/>
    </location>
</feature>
<organism evidence="14 15">
    <name type="scientific">Lymnaea stagnalis</name>
    <name type="common">Great pond snail</name>
    <name type="synonym">Helix stagnalis</name>
    <dbReference type="NCBI Taxonomy" id="6523"/>
    <lineage>
        <taxon>Eukaryota</taxon>
        <taxon>Metazoa</taxon>
        <taxon>Spiralia</taxon>
        <taxon>Lophotrochozoa</taxon>
        <taxon>Mollusca</taxon>
        <taxon>Gastropoda</taxon>
        <taxon>Heterobranchia</taxon>
        <taxon>Euthyneura</taxon>
        <taxon>Panpulmonata</taxon>
        <taxon>Hygrophila</taxon>
        <taxon>Lymnaeoidea</taxon>
        <taxon>Lymnaeidae</taxon>
        <taxon>Lymnaea</taxon>
    </lineage>
</organism>
<feature type="transmembrane region" description="Helical" evidence="11">
    <location>
        <begin position="345"/>
        <end position="366"/>
    </location>
</feature>
<name>A0AAV2HCN4_LYMST</name>
<protein>
    <submittedName>
        <fullName evidence="14">Uncharacterized protein</fullName>
    </submittedName>
</protein>
<evidence type="ECO:0000313" key="14">
    <source>
        <dbReference type="EMBL" id="CAL1531495.1"/>
    </source>
</evidence>
<evidence type="ECO:0000256" key="5">
    <source>
        <dbReference type="ARBA" id="ARBA00022989"/>
    </source>
</evidence>
<dbReference type="CDD" id="cd15040">
    <property type="entry name" value="7tmB2_Adhesion"/>
    <property type="match status" value="1"/>
</dbReference>
<feature type="transmembrane region" description="Helical" evidence="11">
    <location>
        <begin position="147"/>
        <end position="170"/>
    </location>
</feature>
<comment type="caution">
    <text evidence="14">The sequence shown here is derived from an EMBL/GenBank/DDBJ whole genome shotgun (WGS) entry which is preliminary data.</text>
</comment>
<dbReference type="FunFam" id="1.20.1070.10:FF:000058">
    <property type="entry name" value="Adhesion G protein-coupled receptor F5"/>
    <property type="match status" value="1"/>
</dbReference>
<dbReference type="AlphaFoldDB" id="A0AAV2HCN4"/>
<dbReference type="InterPro" id="IPR057244">
    <property type="entry name" value="GAIN_B"/>
</dbReference>
<feature type="transmembrane region" description="Helical" evidence="11">
    <location>
        <begin position="372"/>
        <end position="395"/>
    </location>
</feature>
<evidence type="ECO:0000256" key="10">
    <source>
        <dbReference type="SAM" id="MobiDB-lite"/>
    </source>
</evidence>
<dbReference type="PROSITE" id="PS50221">
    <property type="entry name" value="GAIN_B"/>
    <property type="match status" value="1"/>
</dbReference>
<feature type="transmembrane region" description="Helical" evidence="11">
    <location>
        <begin position="252"/>
        <end position="273"/>
    </location>
</feature>
<evidence type="ECO:0000256" key="8">
    <source>
        <dbReference type="ARBA" id="ARBA00023170"/>
    </source>
</evidence>
<keyword evidence="4 11" id="KW-0812">Transmembrane</keyword>
<feature type="transmembrane region" description="Helical" evidence="11">
    <location>
        <begin position="207"/>
        <end position="231"/>
    </location>
</feature>
<feature type="compositionally biased region" description="Polar residues" evidence="10">
    <location>
        <begin position="423"/>
        <end position="459"/>
    </location>
</feature>
<dbReference type="GO" id="GO:0007166">
    <property type="term" value="P:cell surface receptor signaling pathway"/>
    <property type="evidence" value="ECO:0007669"/>
    <property type="project" value="InterPro"/>
</dbReference>
<dbReference type="Proteomes" id="UP001497497">
    <property type="component" value="Unassembled WGS sequence"/>
</dbReference>
<dbReference type="InterPro" id="IPR046338">
    <property type="entry name" value="GAIN_dom_sf"/>
</dbReference>
<evidence type="ECO:0000256" key="6">
    <source>
        <dbReference type="ARBA" id="ARBA00023136"/>
    </source>
</evidence>
<feature type="transmembrane region" description="Helical" evidence="11">
    <location>
        <begin position="302"/>
        <end position="325"/>
    </location>
</feature>
<evidence type="ECO:0000256" key="2">
    <source>
        <dbReference type="ARBA" id="ARBA00007343"/>
    </source>
</evidence>
<dbReference type="Pfam" id="PF01825">
    <property type="entry name" value="GPS"/>
    <property type="match status" value="1"/>
</dbReference>
<evidence type="ECO:0000256" key="11">
    <source>
        <dbReference type="SAM" id="Phobius"/>
    </source>
</evidence>
<keyword evidence="7" id="KW-1015">Disulfide bond</keyword>
<evidence type="ECO:0000256" key="4">
    <source>
        <dbReference type="ARBA" id="ARBA00022692"/>
    </source>
</evidence>
<dbReference type="PRINTS" id="PR00249">
    <property type="entry name" value="GPCRSECRETIN"/>
</dbReference>
<dbReference type="InterPro" id="IPR000832">
    <property type="entry name" value="GPCR_2_secretin-like"/>
</dbReference>
<dbReference type="SMART" id="SM00303">
    <property type="entry name" value="GPS"/>
    <property type="match status" value="1"/>
</dbReference>
<dbReference type="InterPro" id="IPR000203">
    <property type="entry name" value="GPS"/>
</dbReference>
<evidence type="ECO:0000256" key="9">
    <source>
        <dbReference type="ARBA" id="ARBA00023180"/>
    </source>
</evidence>
<accession>A0AAV2HCN4</accession>
<keyword evidence="8" id="KW-0675">Receptor</keyword>
<gene>
    <name evidence="14" type="ORF">GSLYS_00005590001</name>
</gene>
<dbReference type="GO" id="GO:0016020">
    <property type="term" value="C:membrane"/>
    <property type="evidence" value="ECO:0007669"/>
    <property type="project" value="UniProtKB-SubCell"/>
</dbReference>
<evidence type="ECO:0000256" key="3">
    <source>
        <dbReference type="ARBA" id="ARBA00008077"/>
    </source>
</evidence>
<dbReference type="Pfam" id="PF00002">
    <property type="entry name" value="7tm_2"/>
    <property type="match status" value="1"/>
</dbReference>
<dbReference type="GO" id="GO:0004930">
    <property type="term" value="F:G protein-coupled receptor activity"/>
    <property type="evidence" value="ECO:0007669"/>
    <property type="project" value="InterPro"/>
</dbReference>
<feature type="region of interest" description="Disordered" evidence="10">
    <location>
        <begin position="423"/>
        <end position="534"/>
    </location>
</feature>
<feature type="compositionally biased region" description="Basic and acidic residues" evidence="10">
    <location>
        <begin position="500"/>
        <end position="519"/>
    </location>
</feature>
<dbReference type="PROSITE" id="PS50261">
    <property type="entry name" value="G_PROTEIN_RECEP_F2_4"/>
    <property type="match status" value="1"/>
</dbReference>
<reference evidence="14 15" key="1">
    <citation type="submission" date="2024-04" db="EMBL/GenBank/DDBJ databases">
        <authorList>
            <consortium name="Genoscope - CEA"/>
            <person name="William W."/>
        </authorList>
    </citation>
    <scope>NUCLEOTIDE SEQUENCE [LARGE SCALE GENOMIC DNA]</scope>
</reference>
<comment type="subcellular location">
    <subcellularLocation>
        <location evidence="1">Membrane</location>
        <topology evidence="1">Multi-pass membrane protein</topology>
    </subcellularLocation>
</comment>
<evidence type="ECO:0000313" key="15">
    <source>
        <dbReference type="Proteomes" id="UP001497497"/>
    </source>
</evidence>
<comment type="similarity">
    <text evidence="2">Belongs to the G-protein coupled receptor 2 family. Adhesion G-protein coupled receptor (ADGR) subfamily.</text>
</comment>
<feature type="domain" description="G-protein coupled receptors family 2 profile 2" evidence="13">
    <location>
        <begin position="145"/>
        <end position="396"/>
    </location>
</feature>
<dbReference type="InterPro" id="IPR053066">
    <property type="entry name" value="ADGR_G7"/>
</dbReference>
<keyword evidence="15" id="KW-1185">Reference proteome</keyword>
<dbReference type="SMART" id="SM01330">
    <property type="entry name" value="Frizzled"/>
    <property type="match status" value="1"/>
</dbReference>
<comment type="similarity">
    <text evidence="3">Belongs to the G-protein coupled receptor Fz/Smo family.</text>
</comment>
<evidence type="ECO:0000256" key="1">
    <source>
        <dbReference type="ARBA" id="ARBA00004141"/>
    </source>
</evidence>
<dbReference type="InterPro" id="IPR000539">
    <property type="entry name" value="Frizzled/Smoothened_7TM"/>
</dbReference>